<dbReference type="STRING" id="1498499.EP47_12400"/>
<dbReference type="InterPro" id="IPR036770">
    <property type="entry name" value="Ankyrin_rpt-contain_sf"/>
</dbReference>
<dbReference type="PROSITE" id="PS50088">
    <property type="entry name" value="ANK_REPEAT"/>
    <property type="match status" value="4"/>
</dbReference>
<gene>
    <name evidence="4" type="ORF">EP47_12400</name>
</gene>
<evidence type="ECO:0000256" key="3">
    <source>
        <dbReference type="PROSITE-ProRule" id="PRU00023"/>
    </source>
</evidence>
<keyword evidence="1" id="KW-0677">Repeat</keyword>
<dbReference type="Pfam" id="PF12796">
    <property type="entry name" value="Ank_2"/>
    <property type="match status" value="4"/>
</dbReference>
<evidence type="ECO:0000256" key="2">
    <source>
        <dbReference type="ARBA" id="ARBA00023043"/>
    </source>
</evidence>
<organism evidence="4 5">
    <name type="scientific">Legionella norrlandica</name>
    <dbReference type="NCBI Taxonomy" id="1498499"/>
    <lineage>
        <taxon>Bacteria</taxon>
        <taxon>Pseudomonadati</taxon>
        <taxon>Pseudomonadota</taxon>
        <taxon>Gammaproteobacteria</taxon>
        <taxon>Legionellales</taxon>
        <taxon>Legionellaceae</taxon>
        <taxon>Legionella</taxon>
    </lineage>
</organism>
<evidence type="ECO:0000313" key="5">
    <source>
        <dbReference type="Proteomes" id="UP000054422"/>
    </source>
</evidence>
<protein>
    <submittedName>
        <fullName evidence="4">Ankyrin</fullName>
    </submittedName>
</protein>
<dbReference type="PROSITE" id="PS50297">
    <property type="entry name" value="ANK_REP_REGION"/>
    <property type="match status" value="3"/>
</dbReference>
<dbReference type="PANTHER" id="PTHR24198:SF165">
    <property type="entry name" value="ANKYRIN REPEAT-CONTAINING PROTEIN-RELATED"/>
    <property type="match status" value="1"/>
</dbReference>
<keyword evidence="2 3" id="KW-0040">ANK repeat</keyword>
<proteinExistence type="predicted"/>
<dbReference type="SUPFAM" id="SSF48403">
    <property type="entry name" value="Ankyrin repeat"/>
    <property type="match status" value="3"/>
</dbReference>
<dbReference type="PANTHER" id="PTHR24198">
    <property type="entry name" value="ANKYRIN REPEAT AND PROTEIN KINASE DOMAIN-CONTAINING PROTEIN"/>
    <property type="match status" value="1"/>
</dbReference>
<dbReference type="RefSeq" id="WP_035887805.1">
    <property type="nucleotide sequence ID" value="NZ_JNCF01000009.1"/>
</dbReference>
<accession>A0A0A2SRS0</accession>
<dbReference type="EMBL" id="JNCF01000009">
    <property type="protein sequence ID" value="KGP63825.1"/>
    <property type="molecule type" value="Genomic_DNA"/>
</dbReference>
<dbReference type="Gene3D" id="1.25.40.20">
    <property type="entry name" value="Ankyrin repeat-containing domain"/>
    <property type="match status" value="3"/>
</dbReference>
<name>A0A0A2SRS0_9GAMM</name>
<dbReference type="OrthoDB" id="5630385at2"/>
<dbReference type="SMART" id="SM00248">
    <property type="entry name" value="ANK"/>
    <property type="match status" value="13"/>
</dbReference>
<evidence type="ECO:0000313" key="4">
    <source>
        <dbReference type="EMBL" id="KGP63825.1"/>
    </source>
</evidence>
<reference evidence="4 5" key="1">
    <citation type="submission" date="2014-05" db="EMBL/GenBank/DDBJ databases">
        <authorList>
            <person name="Rizzardi K."/>
            <person name="Winiecka-Krusnell J."/>
            <person name="Ramliden M."/>
            <person name="Alm E."/>
            <person name="Andersson S."/>
            <person name="Byfors S."/>
        </authorList>
    </citation>
    <scope>NUCLEOTIDE SEQUENCE [LARGE SCALE GENOMIC DNA]</scope>
    <source>
        <strain evidence="4 5">LEGN</strain>
    </source>
</reference>
<feature type="repeat" description="ANK" evidence="3">
    <location>
        <begin position="221"/>
        <end position="256"/>
    </location>
</feature>
<dbReference type="AlphaFoldDB" id="A0A0A2SRS0"/>
<feature type="repeat" description="ANK" evidence="3">
    <location>
        <begin position="36"/>
        <end position="74"/>
    </location>
</feature>
<keyword evidence="5" id="KW-1185">Reference proteome</keyword>
<feature type="repeat" description="ANK" evidence="3">
    <location>
        <begin position="1157"/>
        <end position="1179"/>
    </location>
</feature>
<sequence length="1227" mass="139458">MKSSNLLKILDETNYSFEILGKLSEANFAITDITEDGDSVLHLLAKSRHAEAYDFYEYLDIVVNAGADVNAVDKQGNTFLSYYLNCIKPRNTEETFNLLLRNEEFDINQRIESGKTLFEFTCNLTFSDPLESLINHKKFDPNQKTSKHNSILLHMVSENVFTYTNCIQSVINKVQTNPNIKNNDGQTALALILSNTQYKNMEWITAFINHKQCDINAVDHNGNSYLQLAIIYCSYQAEEVAKLLIEKGIDVGHKNTEGKSVLDLIHENAAGRSEYGNNRLLLELLKLHPASLLEKYSNGKTILEELLKSQDYTIQSEVGNLIKLCKNQGNYDEYLKNIISDCFKDFHQGLVSEETIESLTKMLIEADINVDIEYCFALIAIRNPTFYKAAINNNFKMFRPELNLKVVINHIKNLTKEDSEERSNALSYIGEFGFSLNNFDEDILAIYSKTKPNIEKATKMLGHLFSLSGSMPVNSNLIELTGSSSWDAVPFMVHLMNAYVSHCEKNSKYIDHLDSIQQVRNMTVKAMHFYFLSQININKSQDDFLVSMIEDSKNSGVEIITGWPGHVINLIIKQDDFYRNNGGGCSTDITTEHYKISKTENITKEVLATLYDEKESESNKTYIQKDLHNILGLVFSEGIAGDFQTVGNCGLQSLLIALKIKYRLFLTEHIADELFVDTMQFFKQFYLEEYLSHYSSHPVLPHLLMRLINQKLMPEGQLELAGKLLAKYFSSEASQEILQTEFMLERWQLRVNGKSTEHFDKQLKLLSVALGSQMNTRLKILEHFLDDKVTTEDLDELKSWCLNDQFFQGYSLLHFAVINNNLSLASSLLQMFPEAVNQTNWYDEEPLCLVKSIEMIDILVKAGANVNRTKSDNALDCAIRANRIDLVNALLKHGAKASEYSAYYAASRNSKILQSLIEFHPEAVTTRTHNYSTSVHAAARVGHNENLRTLVYYGGVNPDASDVNGITPLQLALKNGHKDTARLLIQYPGTLFNPPYRGDSVVKMTQDGEIQKMIELKEQEKKADLEYFNLFKQSNPGIVKEDIDYLIVAIRTNNVRAIRGCLLAYPNIKVVNISDHYCTTPLTEAIRKLGGRKQGEKEYDSAFEIVQMLLKTPGIDINACMGTSEPIMFMATSIGDVAVLELFLADPKLNPNKQDDIGYTALHDAVERGHLDCVKRLLEDERVDSTIVNYQNQTAAELDGFRYEVEECREEVLKHQQFMYRNKRLAV</sequence>
<dbReference type="Proteomes" id="UP000054422">
    <property type="component" value="Unassembled WGS sequence"/>
</dbReference>
<dbReference type="InterPro" id="IPR002110">
    <property type="entry name" value="Ankyrin_rpt"/>
</dbReference>
<feature type="repeat" description="ANK" evidence="3">
    <location>
        <begin position="964"/>
        <end position="986"/>
    </location>
</feature>
<comment type="caution">
    <text evidence="4">The sequence shown here is derived from an EMBL/GenBank/DDBJ whole genome shotgun (WGS) entry which is preliminary data.</text>
</comment>
<evidence type="ECO:0000256" key="1">
    <source>
        <dbReference type="ARBA" id="ARBA00022737"/>
    </source>
</evidence>